<proteinExistence type="predicted"/>
<organism evidence="1">
    <name type="scientific">Heligmosomoides polygyrus</name>
    <name type="common">Parasitic roundworm</name>
    <dbReference type="NCBI Taxonomy" id="6339"/>
    <lineage>
        <taxon>Eukaryota</taxon>
        <taxon>Metazoa</taxon>
        <taxon>Ecdysozoa</taxon>
        <taxon>Nematoda</taxon>
        <taxon>Chromadorea</taxon>
        <taxon>Rhabditida</taxon>
        <taxon>Rhabditina</taxon>
        <taxon>Rhabditomorpha</taxon>
        <taxon>Strongyloidea</taxon>
        <taxon>Heligmosomidae</taxon>
        <taxon>Heligmosomoides</taxon>
    </lineage>
</organism>
<protein>
    <submittedName>
        <fullName evidence="1">Uncharacterized protein</fullName>
    </submittedName>
</protein>
<dbReference type="OrthoDB" id="5242628at2759"/>
<sequence>MTAFQDLQFKTNETRALIAQGEATKKINAQVW</sequence>
<reference evidence="1" key="1">
    <citation type="submission" date="2018-11" db="EMBL/GenBank/DDBJ databases">
        <authorList>
            <consortium name="Pathogen Informatics"/>
        </authorList>
    </citation>
    <scope>NUCLEOTIDE SEQUENCE [LARGE SCALE GENOMIC DNA]</scope>
</reference>
<name>A0A3P7Y9X1_HELPZ</name>
<evidence type="ECO:0000313" key="1">
    <source>
        <dbReference type="EMBL" id="VDO33935.1"/>
    </source>
</evidence>
<gene>
    <name evidence="1" type="ORF">HPBE_LOCUS3355</name>
</gene>
<dbReference type="AlphaFoldDB" id="A0A3P7Y9X1"/>
<accession>A0A3P7Y9X1</accession>
<dbReference type="EMBL" id="UZAH01008219">
    <property type="protein sequence ID" value="VDO33935.1"/>
    <property type="molecule type" value="Genomic_DNA"/>
</dbReference>